<accession>A0A6J6I5Z5</accession>
<protein>
    <submittedName>
        <fullName evidence="7">Unannotated protein</fullName>
    </submittedName>
</protein>
<evidence type="ECO:0000256" key="4">
    <source>
        <dbReference type="ARBA" id="ARBA00023136"/>
    </source>
</evidence>
<evidence type="ECO:0000256" key="2">
    <source>
        <dbReference type="ARBA" id="ARBA00022692"/>
    </source>
</evidence>
<dbReference type="GO" id="GO:0016829">
    <property type="term" value="F:lyase activity"/>
    <property type="evidence" value="ECO:0007669"/>
    <property type="project" value="UniProtKB-KW"/>
</dbReference>
<keyword evidence="3" id="KW-1133">Transmembrane helix</keyword>
<keyword evidence="1" id="KW-1003">Cell membrane</keyword>
<name>A0A6J6I5Z5_9ZZZZ</name>
<keyword evidence="5" id="KW-0456">Lyase</keyword>
<proteinExistence type="inferred from homology"/>
<dbReference type="GO" id="GO:0071555">
    <property type="term" value="P:cell wall organization"/>
    <property type="evidence" value="ECO:0007669"/>
    <property type="project" value="UniProtKB-KW"/>
</dbReference>
<evidence type="ECO:0000256" key="6">
    <source>
        <dbReference type="ARBA" id="ARBA00023316"/>
    </source>
</evidence>
<organism evidence="7">
    <name type="scientific">freshwater metagenome</name>
    <dbReference type="NCBI Taxonomy" id="449393"/>
    <lineage>
        <taxon>unclassified sequences</taxon>
        <taxon>metagenomes</taxon>
        <taxon>ecological metagenomes</taxon>
    </lineage>
</organism>
<dbReference type="NCBIfam" id="TIGR00247">
    <property type="entry name" value="endolytic transglycosylase MltG"/>
    <property type="match status" value="1"/>
</dbReference>
<dbReference type="AlphaFoldDB" id="A0A6J6I5Z5"/>
<gene>
    <name evidence="7" type="ORF">UFOPK1951_00035</name>
</gene>
<dbReference type="HAMAP" id="MF_02065">
    <property type="entry name" value="MltG"/>
    <property type="match status" value="1"/>
</dbReference>
<dbReference type="Pfam" id="PF02618">
    <property type="entry name" value="YceG"/>
    <property type="match status" value="1"/>
</dbReference>
<evidence type="ECO:0000313" key="7">
    <source>
        <dbReference type="EMBL" id="CAB4618814.1"/>
    </source>
</evidence>
<evidence type="ECO:0000256" key="3">
    <source>
        <dbReference type="ARBA" id="ARBA00022989"/>
    </source>
</evidence>
<evidence type="ECO:0000256" key="5">
    <source>
        <dbReference type="ARBA" id="ARBA00023239"/>
    </source>
</evidence>
<reference evidence="7" key="1">
    <citation type="submission" date="2020-05" db="EMBL/GenBank/DDBJ databases">
        <authorList>
            <person name="Chiriac C."/>
            <person name="Salcher M."/>
            <person name="Ghai R."/>
            <person name="Kavagutti S V."/>
        </authorList>
    </citation>
    <scope>NUCLEOTIDE SEQUENCE</scope>
</reference>
<keyword evidence="2" id="KW-0812">Transmembrane</keyword>
<dbReference type="PANTHER" id="PTHR30518">
    <property type="entry name" value="ENDOLYTIC MUREIN TRANSGLYCOSYLASE"/>
    <property type="match status" value="1"/>
</dbReference>
<keyword evidence="6" id="KW-0961">Cell wall biogenesis/degradation</keyword>
<dbReference type="Gene3D" id="3.30.1490.480">
    <property type="entry name" value="Endolytic murein transglycosylase"/>
    <property type="match status" value="1"/>
</dbReference>
<dbReference type="InterPro" id="IPR003770">
    <property type="entry name" value="MLTG-like"/>
</dbReference>
<evidence type="ECO:0000256" key="1">
    <source>
        <dbReference type="ARBA" id="ARBA00022475"/>
    </source>
</evidence>
<dbReference type="EMBL" id="CAEZVH010000002">
    <property type="protein sequence ID" value="CAB4618814.1"/>
    <property type="molecule type" value="Genomic_DNA"/>
</dbReference>
<sequence>MKRSELVRVVFALVLVAILTLLIHQFRSVGSSTADFPIRPVAVSEQLIDVHVAEGSSGSEIATQLFELGIIESSQSFFKVAVSDVRAARIAPGIHQLNNKIAATQALEQLLDPARIPNLIKIFEGGWNIEIFAALEQNGFAQNDILKAAKEVQLPQGFTSLEGVLYPAQYSFTKEATAKQALEAMINRFTEQVADLGLANDPKLKAQELITIASIIQAEGDIKDFAKVSQVIRNRLRIGMPLQMDSTVHYVKKVRGSVFLSTQSTLMKSPFNTYRKYGLPPAPIGNPGLEAIKAAINPAAGDWLYFITVSPGDTRFTADIAEFNQWKALYTKNRKAGAFN</sequence>
<keyword evidence="4" id="KW-0472">Membrane</keyword>
<dbReference type="PANTHER" id="PTHR30518:SF2">
    <property type="entry name" value="ENDOLYTIC MUREIN TRANSGLYCOSYLASE"/>
    <property type="match status" value="1"/>
</dbReference>